<dbReference type="EMBL" id="CP098827">
    <property type="protein sequence ID" value="XBO70272.1"/>
    <property type="molecule type" value="Genomic_DNA"/>
</dbReference>
<reference evidence="1" key="1">
    <citation type="submission" date="2022-06" db="EMBL/GenBank/DDBJ databases">
        <title>A novel DMS-producing enzyme.</title>
        <authorList>
            <person name="Zhang Y."/>
        </authorList>
    </citation>
    <scope>NUCLEOTIDE SEQUENCE</scope>
    <source>
        <strain evidence="1">RT37</strain>
    </source>
</reference>
<gene>
    <name evidence="1" type="primary">bamC</name>
    <name evidence="1" type="ORF">NFG58_16860</name>
</gene>
<dbReference type="PROSITE" id="PS51257">
    <property type="entry name" value="PROKAR_LIPOPROTEIN"/>
    <property type="match status" value="1"/>
</dbReference>
<dbReference type="AlphaFoldDB" id="A0AAU7KFL6"/>
<name>A0AAU7KFL6_9GAMM</name>
<accession>A0AAU7KFL6</accession>
<organism evidence="1">
    <name type="scientific">Halomonas sp. RT37</name>
    <dbReference type="NCBI Taxonomy" id="2950872"/>
    <lineage>
        <taxon>Bacteria</taxon>
        <taxon>Pseudomonadati</taxon>
        <taxon>Pseudomonadota</taxon>
        <taxon>Gammaproteobacteria</taxon>
        <taxon>Oceanospirillales</taxon>
        <taxon>Halomonadaceae</taxon>
        <taxon>Halomonas</taxon>
    </lineage>
</organism>
<proteinExistence type="predicted"/>
<protein>
    <submittedName>
        <fullName evidence="1">Outer membrane protein assembly factor BamC</fullName>
    </submittedName>
</protein>
<evidence type="ECO:0000313" key="1">
    <source>
        <dbReference type="EMBL" id="XBO70272.1"/>
    </source>
</evidence>
<dbReference type="RefSeq" id="WP_045992001.1">
    <property type="nucleotide sequence ID" value="NZ_CP098827.1"/>
</dbReference>
<sequence>MNSALKGLPLAMIAALTLAGCAKDGHYHDRNEDYAGARQAAPLTLPGSRDQSRYRDIMPVPQARGDFYAREGDFAAPLPQTLSASTAVAAGDVAVRETDADRWLVVGAAPAVVWPELERFVEQRGLEITRSDSASGVIETSDASLVLRQGLRSGTSEVRCDTAGQLNRLCLNSLQRHFEARSASASIASASAQQTPEADSVRFEPRGDDWVMVMPFDIERAYAELAFQLENNFEMEDRRELVSVDESGKRFVIDYITESERTRGFIDSLTSMDLLESMQRIELRLSPQGQETLMEARSADDEPLSGDDQRELLQRMEGLLR</sequence>